<evidence type="ECO:0000256" key="1">
    <source>
        <dbReference type="SAM" id="MobiDB-lite"/>
    </source>
</evidence>
<evidence type="ECO:0000313" key="3">
    <source>
        <dbReference type="EMBL" id="BAU75803.1"/>
    </source>
</evidence>
<keyword evidence="2" id="KW-0812">Transmembrane</keyword>
<keyword evidence="2" id="KW-0472">Membrane</keyword>
<feature type="compositionally biased region" description="Basic and acidic residues" evidence="1">
    <location>
        <begin position="33"/>
        <end position="42"/>
    </location>
</feature>
<evidence type="ECO:0000256" key="2">
    <source>
        <dbReference type="SAM" id="Phobius"/>
    </source>
</evidence>
<protein>
    <submittedName>
        <fullName evidence="3">Uncharacterized protein</fullName>
    </submittedName>
</protein>
<keyword evidence="4" id="KW-1185">Reference proteome</keyword>
<accession>A0AAD1C2V5</accession>
<feature type="transmembrane region" description="Helical" evidence="2">
    <location>
        <begin position="6"/>
        <end position="26"/>
    </location>
</feature>
<dbReference type="KEGG" id="pfuw:KF707C_41150"/>
<reference evidence="4" key="1">
    <citation type="submission" date="2015-05" db="EMBL/GenBank/DDBJ databases">
        <title>Draft genome sequencing of a biphenyl-degrading bacterium, Pseudomonas balearica KF707 (=NBRC110670).</title>
        <authorList>
            <person name="Kimura N."/>
            <person name="Hirose J."/>
            <person name="Watanabe T."/>
            <person name="Suenaga H."/>
            <person name="Fujihara H."/>
            <person name="Noguchi M."/>
            <person name="Hashimoto M."/>
            <person name="Shimodaira J."/>
            <person name="Tsuchikane K."/>
            <person name="Hosoyama A."/>
            <person name="Yamazoe A."/>
            <person name="Fujita N."/>
            <person name="Furukawa K."/>
        </authorList>
    </citation>
    <scope>NUCLEOTIDE SEQUENCE [LARGE SCALE GENOMIC DNA]</scope>
    <source>
        <strain evidence="4">DSM 10086 / NBRC 110670 / KF707</strain>
    </source>
</reference>
<sequence length="54" mass="5736">MTGLQPVTQVVLICLHGITFVLVVPVGQHRYPRSPEPRDPKSPRCPGRCGGAGG</sequence>
<gene>
    <name evidence="3" type="ORF">KF707C_41150</name>
</gene>
<name>A0AAD1C2V5_METFU</name>
<dbReference type="EMBL" id="AP014862">
    <property type="protein sequence ID" value="BAU75803.1"/>
    <property type="molecule type" value="Genomic_DNA"/>
</dbReference>
<reference evidence="3 4" key="2">
    <citation type="journal article" date="2017" name="Int. J. Syst. Evol. Microbiol.">
        <title>Pseudomonas furukawaii sp. nov., a polychlorinated biphenyl-degrading bacterium isolated from biphenyl-contaminated soil in Japan.</title>
        <authorList>
            <person name="Kimura N."/>
            <person name="Watanabe T."/>
            <person name="Suenaga H."/>
            <person name="Fujihara H."/>
            <person name="Futagami T."/>
            <person name="Goto M."/>
            <person name="Hanada S."/>
            <person name="Hirose J."/>
        </authorList>
    </citation>
    <scope>NUCLEOTIDE SEQUENCE [LARGE SCALE GENOMIC DNA]</scope>
    <source>
        <strain evidence="4">DSM 10086 / NBRC 110670 / KF707</strain>
    </source>
</reference>
<dbReference type="AlphaFoldDB" id="A0AAD1C2V5"/>
<feature type="region of interest" description="Disordered" evidence="1">
    <location>
        <begin position="30"/>
        <end position="54"/>
    </location>
</feature>
<proteinExistence type="predicted"/>
<dbReference type="Proteomes" id="UP000218554">
    <property type="component" value="Chromosome"/>
</dbReference>
<keyword evidence="2" id="KW-1133">Transmembrane helix</keyword>
<evidence type="ECO:0000313" key="4">
    <source>
        <dbReference type="Proteomes" id="UP000218554"/>
    </source>
</evidence>
<organism evidence="3 4">
    <name type="scientific">Metapseudomonas furukawaii</name>
    <name type="common">Pseudomonas furukawaii</name>
    <dbReference type="NCBI Taxonomy" id="1149133"/>
    <lineage>
        <taxon>Bacteria</taxon>
        <taxon>Pseudomonadati</taxon>
        <taxon>Pseudomonadota</taxon>
        <taxon>Gammaproteobacteria</taxon>
        <taxon>Pseudomonadales</taxon>
        <taxon>Pseudomonadaceae</taxon>
        <taxon>Metapseudomonas</taxon>
    </lineage>
</organism>